<dbReference type="InterPro" id="IPR001680">
    <property type="entry name" value="WD40_rpt"/>
</dbReference>
<sequence>MPKKPCLSLTYGILPSSHQYTDKQILPINKLASVEDSNGISNFISCSRDGSVIIREYTTVNVDINSCKLTKLNGHTDWINDLVILDHNRFITVGNDCLIILYFCMDNIWSFIRVGTHSDYIKCIDLLPCTMENCYQIVTCGLDGIIKLWQLNFNLYNGGLQNIQLLNTWTNTKDNISIYSLQTVKHNFNDNFDFIIGDSTGDIVFFKSDANSEVLRIKNKWISNIKVLKLLNNDTYLFSSFANGKICLYDLELLNNVQLLNNTQIIDPSVVVTYNWNYPIWSIYGDSLEELYLGDMMGNINRFAFQSTLKKFKLKPLYNNTKNNGILSLTKTNNNNNLWFSISNSSDLLCLDLLSLKTTKIIEGGFALKKCSLLCDRIHVLTMDTLGNFQKWNIITCTVKNDKATNVNIPANNLIVDFDQAVKDCNKSTNSKSLPKWCEVTIKVGVLFVKINENYPNYYIPSKLLQKFSITNNFQIEDEKFYNIKKIFLFSLLQNFIKYESQRQTNPTINSTDYKENTNKVKEATYEFANQQTLTFSNGLKETTTLSSSFSSDATVTDEDSNLYHTHSYSLNLQPTRDLSSPSSSVYRSDISILSKELLKQGLKDGLRDINEQETVQQLEQENTNHNHQDQYPIQEGLIPQIVGQGQLQENVLPQGQIQGQEHNSILPTISVQGQDVIPPQTLGNTPLSISSHPLGQENAQGNIFSQIMEQDRVQIQENTTSLSSQGMGKLQKRENICSEQNQIKENLAPYQLRHFPQQDNPSPQVQKQSQIQEKISSQPLHQASTYDKMVSRAVEQELIQNQPQLINGKNLFFVDYITKLYDQRLNDSTKSASPESSLSHETANDQLDYPLLNTPLFKFDNQVPLIQIDSNIQLTVEYIESAIPVNQTIFKTILPKQVKENYQLYRNLERFLPFWLSKILFIDDTIKNKDPLLVPKKKITNSSYKKKNQQDHQLKFTVLPCKKSYVSVSRTPAAIEINAASTSSSSNSKDDSHNNSSSSGISSSSSSNNNNPGSIFKSFMKSSNNTMSKFTQGTQLPKINLKKSKLISNESIQVRAIKTYISNLLNKKLLEINENLSPTQWIELTCKDKILEDHLTLGYIQSHYWKSNDCIIIHYRRKLIV</sequence>
<dbReference type="SMART" id="SM00320">
    <property type="entry name" value="WD40"/>
    <property type="match status" value="4"/>
</dbReference>
<name>I2H5K6_HENB6</name>
<dbReference type="AlphaFoldDB" id="I2H5K6"/>
<dbReference type="EMBL" id="HE806321">
    <property type="protein sequence ID" value="CCH61658.1"/>
    <property type="molecule type" value="Genomic_DNA"/>
</dbReference>
<feature type="compositionally biased region" description="Low complexity" evidence="3">
    <location>
        <begin position="762"/>
        <end position="780"/>
    </location>
</feature>
<evidence type="ECO:0000256" key="2">
    <source>
        <dbReference type="ARBA" id="ARBA00022737"/>
    </source>
</evidence>
<dbReference type="PANTHER" id="PTHR19862">
    <property type="entry name" value="WD REPEAT-CONTAINING PROTEIN 48"/>
    <property type="match status" value="1"/>
</dbReference>
<dbReference type="GO" id="GO:0043130">
    <property type="term" value="F:ubiquitin binding"/>
    <property type="evidence" value="ECO:0007669"/>
    <property type="project" value="TreeGrafter"/>
</dbReference>
<evidence type="ECO:0000313" key="4">
    <source>
        <dbReference type="EMBL" id="CCH61658.1"/>
    </source>
</evidence>
<evidence type="ECO:0000256" key="3">
    <source>
        <dbReference type="SAM" id="MobiDB-lite"/>
    </source>
</evidence>
<dbReference type="Pfam" id="PF00400">
    <property type="entry name" value="WD40"/>
    <property type="match status" value="2"/>
</dbReference>
<evidence type="ECO:0000313" key="5">
    <source>
        <dbReference type="Proteomes" id="UP000002866"/>
    </source>
</evidence>
<dbReference type="OrthoDB" id="2421129at2759"/>
<dbReference type="HOGENOM" id="CLU_297547_0_0_1"/>
<dbReference type="Proteomes" id="UP000002866">
    <property type="component" value="Chromosome 6"/>
</dbReference>
<protein>
    <submittedName>
        <fullName evidence="4">Uncharacterized protein</fullName>
    </submittedName>
</protein>
<dbReference type="InParanoid" id="I2H5K6"/>
<dbReference type="RefSeq" id="XP_004181177.1">
    <property type="nucleotide sequence ID" value="XM_004181129.1"/>
</dbReference>
<dbReference type="eggNOG" id="KOG0308">
    <property type="taxonomic scope" value="Eukaryota"/>
</dbReference>
<dbReference type="Pfam" id="PF11816">
    <property type="entry name" value="DUF3337"/>
    <property type="match status" value="1"/>
</dbReference>
<keyword evidence="2" id="KW-0677">Repeat</keyword>
<reference evidence="4 5" key="1">
    <citation type="journal article" date="2011" name="Proc. Natl. Acad. Sci. U.S.A.">
        <title>Evolutionary erosion of yeast sex chromosomes by mating-type switching accidents.</title>
        <authorList>
            <person name="Gordon J.L."/>
            <person name="Armisen D."/>
            <person name="Proux-Wera E."/>
            <person name="Oheigeartaigh S.S."/>
            <person name="Byrne K.P."/>
            <person name="Wolfe K.H."/>
        </authorList>
    </citation>
    <scope>NUCLEOTIDE SEQUENCE [LARGE SCALE GENOMIC DNA]</scope>
    <source>
        <strain evidence="5">ATCC 34711 / CBS 6284 / DSM 70876 / NBRC 10599 / NRRL Y-10934 / UCD 77-7</strain>
    </source>
</reference>
<organism evidence="4 5">
    <name type="scientific">Henningerozyma blattae (strain ATCC 34711 / CBS 6284 / DSM 70876 / NBRC 10599 / NRRL Y-10934 / UCD 77-7)</name>
    <name type="common">Yeast</name>
    <name type="synonym">Tetrapisispora blattae</name>
    <dbReference type="NCBI Taxonomy" id="1071380"/>
    <lineage>
        <taxon>Eukaryota</taxon>
        <taxon>Fungi</taxon>
        <taxon>Dikarya</taxon>
        <taxon>Ascomycota</taxon>
        <taxon>Saccharomycotina</taxon>
        <taxon>Saccharomycetes</taxon>
        <taxon>Saccharomycetales</taxon>
        <taxon>Saccharomycetaceae</taxon>
        <taxon>Henningerozyma</taxon>
    </lineage>
</organism>
<feature type="region of interest" description="Disordered" evidence="3">
    <location>
        <begin position="980"/>
        <end position="1019"/>
    </location>
</feature>
<dbReference type="InterPro" id="IPR051246">
    <property type="entry name" value="WDR48"/>
</dbReference>
<feature type="region of interest" description="Disordered" evidence="3">
    <location>
        <begin position="755"/>
        <end position="783"/>
    </location>
</feature>
<dbReference type="InterPro" id="IPR036322">
    <property type="entry name" value="WD40_repeat_dom_sf"/>
</dbReference>
<dbReference type="InterPro" id="IPR021772">
    <property type="entry name" value="WDR48/Bun107"/>
</dbReference>
<accession>I2H5K6</accession>
<dbReference type="InterPro" id="IPR015943">
    <property type="entry name" value="WD40/YVTN_repeat-like_dom_sf"/>
</dbReference>
<feature type="compositionally biased region" description="Low complexity" evidence="3">
    <location>
        <begin position="995"/>
        <end position="1015"/>
    </location>
</feature>
<dbReference type="SUPFAM" id="SSF50978">
    <property type="entry name" value="WD40 repeat-like"/>
    <property type="match status" value="1"/>
</dbReference>
<dbReference type="GeneID" id="14496767"/>
<keyword evidence="1" id="KW-0853">WD repeat</keyword>
<dbReference type="PANTHER" id="PTHR19862:SF14">
    <property type="entry name" value="WD REPEAT-CONTAINING PROTEIN 48"/>
    <property type="match status" value="1"/>
</dbReference>
<gene>
    <name evidence="4" type="primary">TBLA0F01150</name>
    <name evidence="4" type="ORF">TBLA_0F01150</name>
</gene>
<dbReference type="KEGG" id="tbl:TBLA_0F01150"/>
<dbReference type="Gene3D" id="2.130.10.10">
    <property type="entry name" value="YVTN repeat-like/Quinoprotein amine dehydrogenase"/>
    <property type="match status" value="2"/>
</dbReference>
<evidence type="ECO:0000256" key="1">
    <source>
        <dbReference type="ARBA" id="ARBA00022574"/>
    </source>
</evidence>
<dbReference type="GO" id="GO:0000724">
    <property type="term" value="P:double-strand break repair via homologous recombination"/>
    <property type="evidence" value="ECO:0007669"/>
    <property type="project" value="TreeGrafter"/>
</dbReference>
<keyword evidence="5" id="KW-1185">Reference proteome</keyword>
<proteinExistence type="predicted"/>
<dbReference type="STRING" id="1071380.I2H5K6"/>